<evidence type="ECO:0000256" key="1">
    <source>
        <dbReference type="SAM" id="MobiDB-lite"/>
    </source>
</evidence>
<keyword evidence="3" id="KW-1185">Reference proteome</keyword>
<accession>A0ABX7TXL0</accession>
<feature type="region of interest" description="Disordered" evidence="1">
    <location>
        <begin position="1"/>
        <end position="34"/>
    </location>
</feature>
<sequence length="94" mass="9022">MRCTQDTHRDPEPPGARPRHARGHHRAAGRGPSGACALSAGVTGVFGACVSPAGVTGLSGACVPPTGVTGAFGQLPGPAGGMPGAAAHGYGGVR</sequence>
<dbReference type="EMBL" id="CP071839">
    <property type="protein sequence ID" value="QTE01496.1"/>
    <property type="molecule type" value="Genomic_DNA"/>
</dbReference>
<dbReference type="RefSeq" id="WP_208034926.1">
    <property type="nucleotide sequence ID" value="NZ_CP071839.1"/>
</dbReference>
<gene>
    <name evidence="2" type="ORF">S1361_29480</name>
</gene>
<evidence type="ECO:0000313" key="2">
    <source>
        <dbReference type="EMBL" id="QTE01496.1"/>
    </source>
</evidence>
<organism evidence="2 3">
    <name type="scientific">Streptomyces cyanogenus</name>
    <dbReference type="NCBI Taxonomy" id="80860"/>
    <lineage>
        <taxon>Bacteria</taxon>
        <taxon>Bacillati</taxon>
        <taxon>Actinomycetota</taxon>
        <taxon>Actinomycetes</taxon>
        <taxon>Kitasatosporales</taxon>
        <taxon>Streptomycetaceae</taxon>
        <taxon>Streptomyces</taxon>
    </lineage>
</organism>
<proteinExistence type="predicted"/>
<evidence type="ECO:0000313" key="3">
    <source>
        <dbReference type="Proteomes" id="UP000663908"/>
    </source>
</evidence>
<dbReference type="Proteomes" id="UP000663908">
    <property type="component" value="Chromosome"/>
</dbReference>
<name>A0ABX7TXL0_STRCY</name>
<reference evidence="2 3" key="1">
    <citation type="submission" date="2021-03" db="EMBL/GenBank/DDBJ databases">
        <title>Complete genome sequence of Streptomyces cyanogenus S136, producer of anticancer angucycline landomycin A.</title>
        <authorList>
            <person name="Hrab P."/>
            <person name="Ruckert C."/>
            <person name="Busche T."/>
            <person name="Ostash I."/>
            <person name="Kalinowski J."/>
            <person name="Fedorenko V."/>
            <person name="Yushchuk O."/>
            <person name="Ostash B."/>
        </authorList>
    </citation>
    <scope>NUCLEOTIDE SEQUENCE [LARGE SCALE GENOMIC DNA]</scope>
    <source>
        <strain evidence="2 3">S136</strain>
    </source>
</reference>
<feature type="compositionally biased region" description="Basic residues" evidence="1">
    <location>
        <begin position="17"/>
        <end position="28"/>
    </location>
</feature>
<feature type="compositionally biased region" description="Basic and acidic residues" evidence="1">
    <location>
        <begin position="1"/>
        <end position="12"/>
    </location>
</feature>
<protein>
    <submittedName>
        <fullName evidence="2">Uncharacterized protein</fullName>
    </submittedName>
</protein>